<comment type="catalytic activity">
    <reaction evidence="5">
        <text>uridine(54) in tRNA + S-adenosyl-L-methionine = 5-methyluridine(54) in tRNA + S-adenosyl-L-homocysteine + H(+)</text>
        <dbReference type="Rhea" id="RHEA:42712"/>
        <dbReference type="Rhea" id="RHEA-COMP:10167"/>
        <dbReference type="Rhea" id="RHEA-COMP:10193"/>
        <dbReference type="ChEBI" id="CHEBI:15378"/>
        <dbReference type="ChEBI" id="CHEBI:57856"/>
        <dbReference type="ChEBI" id="CHEBI:59789"/>
        <dbReference type="ChEBI" id="CHEBI:65315"/>
        <dbReference type="ChEBI" id="CHEBI:74447"/>
        <dbReference type="EC" id="2.1.1.35"/>
    </reaction>
    <physiologicalReaction direction="left-to-right" evidence="5">
        <dbReference type="Rhea" id="RHEA:42713"/>
    </physiologicalReaction>
</comment>
<dbReference type="AlphaFoldDB" id="A0ABD0YRW9"/>
<evidence type="ECO:0000256" key="6">
    <source>
        <dbReference type="PROSITE-ProRule" id="PRU01024"/>
    </source>
</evidence>
<dbReference type="Gene3D" id="2.40.50.1070">
    <property type="match status" value="1"/>
</dbReference>
<evidence type="ECO:0000256" key="3">
    <source>
        <dbReference type="ARBA" id="ARBA00022691"/>
    </source>
</evidence>
<keyword evidence="2 6" id="KW-0808">Transferase</keyword>
<comment type="caution">
    <text evidence="7">The sequence shown here is derived from an EMBL/GenBank/DDBJ whole genome shotgun (WGS) entry which is preliminary data.</text>
</comment>
<name>A0ABD0YRW9_9HEMI</name>
<feature type="binding site" evidence="6">
    <location>
        <position position="225"/>
    </location>
    <ligand>
        <name>S-adenosyl-L-methionine</name>
        <dbReference type="ChEBI" id="CHEBI:59789"/>
    </ligand>
</feature>
<evidence type="ECO:0000256" key="4">
    <source>
        <dbReference type="ARBA" id="ARBA00033763"/>
    </source>
</evidence>
<dbReference type="Proteomes" id="UP001558652">
    <property type="component" value="Unassembled WGS sequence"/>
</dbReference>
<dbReference type="Gene3D" id="3.40.50.150">
    <property type="entry name" value="Vaccinia Virus protein VP39"/>
    <property type="match status" value="1"/>
</dbReference>
<dbReference type="Pfam" id="PF05958">
    <property type="entry name" value="tRNA_U5-meth_tr"/>
    <property type="match status" value="1"/>
</dbReference>
<feature type="binding site" evidence="6">
    <location>
        <position position="275"/>
    </location>
    <ligand>
        <name>S-adenosyl-L-methionine</name>
        <dbReference type="ChEBI" id="CHEBI:59789"/>
    </ligand>
</feature>
<dbReference type="SUPFAM" id="SSF53335">
    <property type="entry name" value="S-adenosyl-L-methionine-dependent methyltransferases"/>
    <property type="match status" value="1"/>
</dbReference>
<accession>A0ABD0YRW9</accession>
<feature type="active site" description="Nucleophile" evidence="6">
    <location>
        <position position="353"/>
    </location>
</feature>
<reference evidence="7 8" key="1">
    <citation type="submission" date="2024-07" db="EMBL/GenBank/DDBJ databases">
        <title>Chromosome-level genome assembly of the water stick insect Ranatra chinensis (Heteroptera: Nepidae).</title>
        <authorList>
            <person name="Liu X."/>
        </authorList>
    </citation>
    <scope>NUCLEOTIDE SEQUENCE [LARGE SCALE GENOMIC DNA]</scope>
    <source>
        <strain evidence="7">Cailab_2021Rc</strain>
        <tissue evidence="7">Muscle</tissue>
    </source>
</reference>
<evidence type="ECO:0000313" key="8">
    <source>
        <dbReference type="Proteomes" id="UP001558652"/>
    </source>
</evidence>
<dbReference type="PROSITE" id="PS51687">
    <property type="entry name" value="SAM_MT_RNA_M5U"/>
    <property type="match status" value="1"/>
</dbReference>
<dbReference type="GO" id="GO:0030697">
    <property type="term" value="F:tRNA (uracil(54)-C5)-methyltransferase activity, S-adenosyl methionine-dependent"/>
    <property type="evidence" value="ECO:0007669"/>
    <property type="project" value="UniProtKB-EC"/>
</dbReference>
<feature type="binding site" evidence="6">
    <location>
        <position position="325"/>
    </location>
    <ligand>
        <name>S-adenosyl-L-methionine</name>
        <dbReference type="ChEBI" id="CHEBI:59789"/>
    </ligand>
</feature>
<dbReference type="InterPro" id="IPR010280">
    <property type="entry name" value="U5_MeTrfase_fam"/>
</dbReference>
<dbReference type="EC" id="2.1.1.35" evidence="4"/>
<dbReference type="PANTHER" id="PTHR45904">
    <property type="entry name" value="TRNA (URACIL-5-)-METHYLTRANSFERASE"/>
    <property type="match status" value="1"/>
</dbReference>
<protein>
    <recommendedName>
        <fullName evidence="4">tRNA (uracil(54)-C(5))-methyltransferase</fullName>
        <ecNumber evidence="4">2.1.1.35</ecNumber>
    </recommendedName>
</protein>
<keyword evidence="3 6" id="KW-0949">S-adenosyl-L-methionine</keyword>
<keyword evidence="8" id="KW-1185">Reference proteome</keyword>
<evidence type="ECO:0000313" key="7">
    <source>
        <dbReference type="EMBL" id="KAL1138625.1"/>
    </source>
</evidence>
<evidence type="ECO:0000256" key="1">
    <source>
        <dbReference type="ARBA" id="ARBA00022603"/>
    </source>
</evidence>
<gene>
    <name evidence="7" type="ORF">AAG570_008688</name>
</gene>
<evidence type="ECO:0000256" key="2">
    <source>
        <dbReference type="ARBA" id="ARBA00022679"/>
    </source>
</evidence>
<comment type="caution">
    <text evidence="6">Lacks conserved residue(s) required for the propagation of feature annotation.</text>
</comment>
<dbReference type="PANTHER" id="PTHR45904:SF1">
    <property type="entry name" value="TRNA (URACIL-5-)-METHYLTRANSFERASE HOMOLOG B"/>
    <property type="match status" value="1"/>
</dbReference>
<dbReference type="GO" id="GO:0032259">
    <property type="term" value="P:methylation"/>
    <property type="evidence" value="ECO:0007669"/>
    <property type="project" value="UniProtKB-KW"/>
</dbReference>
<dbReference type="EMBL" id="JBFDAA010000003">
    <property type="protein sequence ID" value="KAL1138625.1"/>
    <property type="molecule type" value="Genomic_DNA"/>
</dbReference>
<proteinExistence type="inferred from homology"/>
<keyword evidence="1 6" id="KW-0489">Methyltransferase</keyword>
<organism evidence="7 8">
    <name type="scientific">Ranatra chinensis</name>
    <dbReference type="NCBI Taxonomy" id="642074"/>
    <lineage>
        <taxon>Eukaryota</taxon>
        <taxon>Metazoa</taxon>
        <taxon>Ecdysozoa</taxon>
        <taxon>Arthropoda</taxon>
        <taxon>Hexapoda</taxon>
        <taxon>Insecta</taxon>
        <taxon>Pterygota</taxon>
        <taxon>Neoptera</taxon>
        <taxon>Paraneoptera</taxon>
        <taxon>Hemiptera</taxon>
        <taxon>Heteroptera</taxon>
        <taxon>Panheteroptera</taxon>
        <taxon>Nepomorpha</taxon>
        <taxon>Nepidae</taxon>
        <taxon>Ranatrinae</taxon>
        <taxon>Ranatra</taxon>
    </lineage>
</organism>
<dbReference type="InterPro" id="IPR045850">
    <property type="entry name" value="TRM2_met"/>
</dbReference>
<sequence length="403" mass="45467">MLADVVTPLWRLDYEQQLSTKQQWCGEILNKFYDRKLTQSKQPKIHRIISSPVIEGYRNKDEFSVRTGADGNPKTVGFFIGKPVEGNVCCVPPTHLINVKERHKELSQIYQEFIRNSPLRACHDLHDGGYWRNLIVRSNSQNEVIAAVVVHPGGAMPDVVEKSKESLMHHFLNSGSNLKALYFQTCCQTRCASDVSPFILLYGEPYLYEELDGYKFRISPDSFFQVNPPAASLMYNAVLKMSHLNKKCTLLDLCCGTGAVSILASDYVRGSIGIEIVSQAVNDAVINAKMNSVTNCHFFCGRIEKTISKVFKEVEASPEIVIVLNPGRAGIDRAGIRAIRKIKQASRLIYISCKADSMSSMQNFHDLCNPKFDPSPAYHLTRMQPVDMFPHTNHCELIMLFQR</sequence>
<dbReference type="InterPro" id="IPR029063">
    <property type="entry name" value="SAM-dependent_MTases_sf"/>
</dbReference>
<dbReference type="CDD" id="cd02440">
    <property type="entry name" value="AdoMet_MTases"/>
    <property type="match status" value="1"/>
</dbReference>
<evidence type="ECO:0000256" key="5">
    <source>
        <dbReference type="ARBA" id="ARBA00047278"/>
    </source>
</evidence>
<comment type="similarity">
    <text evidence="6">Belongs to the class I-like SAM-binding methyltransferase superfamily. RNA M5U methyltransferase family.</text>
</comment>